<proteinExistence type="predicted"/>
<comment type="caution">
    <text evidence="6">The sequence shown here is derived from an EMBL/GenBank/DDBJ whole genome shotgun (WGS) entry which is preliminary data.</text>
</comment>
<dbReference type="PROSITE" id="PS50009">
    <property type="entry name" value="RASGEF_CAT"/>
    <property type="match status" value="1"/>
</dbReference>
<dbReference type="Proteomes" id="UP001146793">
    <property type="component" value="Unassembled WGS sequence"/>
</dbReference>
<dbReference type="InterPro" id="IPR000651">
    <property type="entry name" value="Ras-like_Gua-exchang_fac_N"/>
</dbReference>
<evidence type="ECO:0000259" key="4">
    <source>
        <dbReference type="PROSITE" id="PS50009"/>
    </source>
</evidence>
<keyword evidence="1 2" id="KW-0344">Guanine-nucleotide releasing factor</keyword>
<dbReference type="Pfam" id="PF00618">
    <property type="entry name" value="RasGEF_N"/>
    <property type="match status" value="1"/>
</dbReference>
<dbReference type="PROSITE" id="PS50212">
    <property type="entry name" value="RASGEF_NTER"/>
    <property type="match status" value="1"/>
</dbReference>
<dbReference type="Gene3D" id="1.10.840.10">
    <property type="entry name" value="Ras guanine-nucleotide exchange factors catalytic domain"/>
    <property type="match status" value="1"/>
</dbReference>
<organism evidence="6 7">
    <name type="scientific">Anaeramoeba flamelloides</name>
    <dbReference type="NCBI Taxonomy" id="1746091"/>
    <lineage>
        <taxon>Eukaryota</taxon>
        <taxon>Metamonada</taxon>
        <taxon>Anaeramoebidae</taxon>
        <taxon>Anaeramoeba</taxon>
    </lineage>
</organism>
<dbReference type="SMART" id="SM00147">
    <property type="entry name" value="RasGEF"/>
    <property type="match status" value="1"/>
</dbReference>
<feature type="domain" description="Ras-GEF" evidence="4">
    <location>
        <begin position="963"/>
        <end position="1194"/>
    </location>
</feature>
<protein>
    <submittedName>
        <fullName evidence="6">Ras guanine nucleotide exchange factor</fullName>
    </submittedName>
</protein>
<reference evidence="6" key="1">
    <citation type="submission" date="2022-08" db="EMBL/GenBank/DDBJ databases">
        <title>Novel sulphate-reducing endosymbionts in the free-living metamonad Anaeramoeba.</title>
        <authorList>
            <person name="Jerlstrom-Hultqvist J."/>
            <person name="Cepicka I."/>
            <person name="Gallot-Lavallee L."/>
            <person name="Salas-Leiva D."/>
            <person name="Curtis B.A."/>
            <person name="Zahonova K."/>
            <person name="Pipaliya S."/>
            <person name="Dacks J."/>
            <person name="Roger A.J."/>
        </authorList>
    </citation>
    <scope>NUCLEOTIDE SEQUENCE</scope>
    <source>
        <strain evidence="6">Busselton2</strain>
    </source>
</reference>
<dbReference type="SUPFAM" id="SSF48366">
    <property type="entry name" value="Ras GEF"/>
    <property type="match status" value="1"/>
</dbReference>
<accession>A0AAV7YCS6</accession>
<feature type="coiled-coil region" evidence="3">
    <location>
        <begin position="78"/>
        <end position="198"/>
    </location>
</feature>
<dbReference type="InterPro" id="IPR001895">
    <property type="entry name" value="RASGEF_cat_dom"/>
</dbReference>
<dbReference type="Pfam" id="PF00617">
    <property type="entry name" value="RasGEF"/>
    <property type="match status" value="1"/>
</dbReference>
<dbReference type="InterPro" id="IPR008937">
    <property type="entry name" value="Ras-like_GEF"/>
</dbReference>
<keyword evidence="3" id="KW-0175">Coiled coil</keyword>
<name>A0AAV7YCS6_9EUKA</name>
<dbReference type="CDD" id="cd00155">
    <property type="entry name" value="RasGEF"/>
    <property type="match status" value="1"/>
</dbReference>
<dbReference type="PANTHER" id="PTHR23113">
    <property type="entry name" value="GUANINE NUCLEOTIDE EXCHANGE FACTOR"/>
    <property type="match status" value="1"/>
</dbReference>
<dbReference type="Gene3D" id="1.20.870.10">
    <property type="entry name" value="Son of sevenless (SoS) protein Chain: S domain 1"/>
    <property type="match status" value="1"/>
</dbReference>
<dbReference type="SMART" id="SM00229">
    <property type="entry name" value="RasGEFN"/>
    <property type="match status" value="1"/>
</dbReference>
<dbReference type="PANTHER" id="PTHR23113:SF99">
    <property type="entry name" value="RASGEF DOMAIN-CONTAINING PROTEIN"/>
    <property type="match status" value="1"/>
</dbReference>
<dbReference type="CDD" id="cd06224">
    <property type="entry name" value="REM"/>
    <property type="match status" value="1"/>
</dbReference>
<evidence type="ECO:0000313" key="6">
    <source>
        <dbReference type="EMBL" id="KAJ3427613.1"/>
    </source>
</evidence>
<gene>
    <name evidence="6" type="ORF">M0812_25239</name>
</gene>
<dbReference type="GO" id="GO:0005085">
    <property type="term" value="F:guanyl-nucleotide exchange factor activity"/>
    <property type="evidence" value="ECO:0007669"/>
    <property type="project" value="UniProtKB-KW"/>
</dbReference>
<evidence type="ECO:0000256" key="3">
    <source>
        <dbReference type="SAM" id="Coils"/>
    </source>
</evidence>
<evidence type="ECO:0000259" key="5">
    <source>
        <dbReference type="PROSITE" id="PS50212"/>
    </source>
</evidence>
<evidence type="ECO:0000256" key="2">
    <source>
        <dbReference type="PROSITE-ProRule" id="PRU00168"/>
    </source>
</evidence>
<dbReference type="GO" id="GO:0007265">
    <property type="term" value="P:Ras protein signal transduction"/>
    <property type="evidence" value="ECO:0007669"/>
    <property type="project" value="TreeGrafter"/>
</dbReference>
<dbReference type="EMBL" id="JANTQA010000060">
    <property type="protein sequence ID" value="KAJ3427613.1"/>
    <property type="molecule type" value="Genomic_DNA"/>
</dbReference>
<dbReference type="InterPro" id="IPR023578">
    <property type="entry name" value="Ras_GEF_dom_sf"/>
</dbReference>
<feature type="domain" description="N-terminal Ras-GEF" evidence="5">
    <location>
        <begin position="804"/>
        <end position="920"/>
    </location>
</feature>
<dbReference type="GO" id="GO:0005886">
    <property type="term" value="C:plasma membrane"/>
    <property type="evidence" value="ECO:0007669"/>
    <property type="project" value="TreeGrafter"/>
</dbReference>
<sequence>MNLSNFNRDEIECLVLILFHQNQIKDQQIKNLHFSNEMLQKQPQEINQKYHQIINDLQKEMIKLKLVEKNYQSLFAKNFQLTKQLQKIKGENKELKALDRNIDLELYIRSKEQLEKIREYKTSLSRNIAKSKNKIQFLERELMKQQTYQKGLTKDLQHQNTELQQQLINQRDQHEKDLQEHKLQISQLTLEKKNLIRSLQATNTRFQDYRAKKQLDESVQRKQQLDTEKKVEHVTKALKLSQLSKQNNRKNKKLLKQINNLNDAIFRLQSERTQMQLSSLKQIEGFQEVHKIEVKKLNDQIQKLERDYEILKKSQNFEVIGSLEEQLTISIRRNSDLRTEVSELSREYLGAIGQTRDTETENEILRQSLVKITDQMINHSKEKKSLENLYFQQIGSITTLQHKIQRKNEISSKLKFNESIVKNLQKECLKLDFANNTKNLKISELEEIIVDLNLKINQLRKTIFYILDNQRLTQKEYQKLLNFKIKIANNLNLIDLNKGFNKQDEQQNSQKLIKISKKIESLSKREIKLGKDLSNDLIALLPVVDNEELSNDFILPNIQDEEIYKFRPKKKNNSRFKKTLSRFRSNSSENFVNRSQFKNNIENNNKENKSEVIINQNLRIKLNNSTIITNVNIDTKNSNGKANDNTNEKYKVSQRIKNNTSLDIEKMNFGHFENINKNIKEWKFNQFLSLQEDFLKFKKSYMCIRNDLNKSKVSLEEANFENEKLKIENKKLKSSIKKTSEKLNTRIKLIQSLKPNLPKVEDDLDNSQKLLEELLKYEINIKEIDRSLMELHDEETLILEETENEIYVKQGTVEKLFSLLFNFKYSEKDYMLKFLISFRSFTTQETILNMLITHYQKKNKQELIQNSILKFLFLWTKYFYHDFEQNNKLAQKMIHFLESPQNQKRESNKKIILTIANNFNSKLRSIIPKEEILVHTKISILTPDPILPKKLPIPKNSTILDFNEIEFSRQLTLFEMKLFQKIQLRELLNKSWSKKDPKLTPNILKTIRRFNETTLSFVTTILSTEKVKQRANVIKSLLKIAKCCREIGNYNSIMEIVGTLHNASVRRLSKTWKHLLEEENNLFETLTSLISTRGNYSNFRKDVKQRNGMPILPYIGVYLTDLTFIEDGNPGKINGLINFSKQRQIAHVIHEIRKFQEIPFHFKEIPQMQEYLLNLKFEPDENLLYDMSLKLEARDF</sequence>
<dbReference type="AlphaFoldDB" id="A0AAV7YCS6"/>
<evidence type="ECO:0000256" key="1">
    <source>
        <dbReference type="ARBA" id="ARBA00022658"/>
    </source>
</evidence>
<dbReference type="InterPro" id="IPR036964">
    <property type="entry name" value="RASGEF_cat_dom_sf"/>
</dbReference>
<feature type="coiled-coil region" evidence="3">
    <location>
        <begin position="708"/>
        <end position="742"/>
    </location>
</feature>
<evidence type="ECO:0000313" key="7">
    <source>
        <dbReference type="Proteomes" id="UP001146793"/>
    </source>
</evidence>
<feature type="coiled-coil region" evidence="3">
    <location>
        <begin position="244"/>
        <end position="314"/>
    </location>
</feature>
<feature type="coiled-coil region" evidence="3">
    <location>
        <begin position="767"/>
        <end position="794"/>
    </location>
</feature>